<dbReference type="InterPro" id="IPR002884">
    <property type="entry name" value="P_dom"/>
</dbReference>
<keyword evidence="12" id="KW-1185">Reference proteome</keyword>
<keyword evidence="3 6" id="KW-0378">Hydrolase</keyword>
<dbReference type="SUPFAM" id="SSF49785">
    <property type="entry name" value="Galactose-binding domain-like"/>
    <property type="match status" value="1"/>
</dbReference>
<evidence type="ECO:0000256" key="4">
    <source>
        <dbReference type="ARBA" id="ARBA00022825"/>
    </source>
</evidence>
<feature type="chain" id="PRO_5012393524" evidence="9">
    <location>
        <begin position="32"/>
        <end position="515"/>
    </location>
</feature>
<dbReference type="InterPro" id="IPR050131">
    <property type="entry name" value="Peptidase_S8_subtilisin-like"/>
</dbReference>
<dbReference type="OrthoDB" id="9766923at2"/>
<dbReference type="InterPro" id="IPR000209">
    <property type="entry name" value="Peptidase_S8/S53_dom"/>
</dbReference>
<keyword evidence="4 6" id="KW-0720">Serine protease</keyword>
<evidence type="ECO:0000256" key="2">
    <source>
        <dbReference type="ARBA" id="ARBA00022670"/>
    </source>
</evidence>
<dbReference type="Pfam" id="PF05922">
    <property type="entry name" value="Inhibitor_I9"/>
    <property type="match status" value="1"/>
</dbReference>
<gene>
    <name evidence="11" type="ORF">SAMN05661093_02577</name>
</gene>
<dbReference type="GO" id="GO:0006508">
    <property type="term" value="P:proteolysis"/>
    <property type="evidence" value="ECO:0007669"/>
    <property type="project" value="UniProtKB-KW"/>
</dbReference>
<dbReference type="InterPro" id="IPR034193">
    <property type="entry name" value="PCSK9_ProteinaseK-like"/>
</dbReference>
<dbReference type="Gene3D" id="3.40.50.200">
    <property type="entry name" value="Peptidase S8/S53 domain"/>
    <property type="match status" value="1"/>
</dbReference>
<feature type="domain" description="P/Homo B" evidence="10">
    <location>
        <begin position="394"/>
        <end position="515"/>
    </location>
</feature>
<dbReference type="PRINTS" id="PR00723">
    <property type="entry name" value="SUBTILISIN"/>
</dbReference>
<dbReference type="Pfam" id="PF01483">
    <property type="entry name" value="P_proprotein"/>
    <property type="match status" value="1"/>
</dbReference>
<reference evidence="11 12" key="1">
    <citation type="submission" date="2017-04" db="EMBL/GenBank/DDBJ databases">
        <authorList>
            <person name="Afonso C.L."/>
            <person name="Miller P.J."/>
            <person name="Scott M.A."/>
            <person name="Spackman E."/>
            <person name="Goraichik I."/>
            <person name="Dimitrov K.M."/>
            <person name="Suarez D.L."/>
            <person name="Swayne D.E."/>
        </authorList>
    </citation>
    <scope>NUCLEOTIDE SEQUENCE [LARGE SCALE GENOMIC DNA]</scope>
    <source>
        <strain evidence="11 12">DSM 43828</strain>
    </source>
</reference>
<dbReference type="InterPro" id="IPR023827">
    <property type="entry name" value="Peptidase_S8_Asp-AS"/>
</dbReference>
<feature type="active site" description="Charge relay system" evidence="5 6">
    <location>
        <position position="152"/>
    </location>
</feature>
<evidence type="ECO:0000256" key="7">
    <source>
        <dbReference type="RuleBase" id="RU003355"/>
    </source>
</evidence>
<evidence type="ECO:0000256" key="6">
    <source>
        <dbReference type="PROSITE-ProRule" id="PRU01240"/>
    </source>
</evidence>
<feature type="signal peptide" evidence="9">
    <location>
        <begin position="1"/>
        <end position="31"/>
    </location>
</feature>
<dbReference type="PROSITE" id="PS00138">
    <property type="entry name" value="SUBTILASE_SER"/>
    <property type="match status" value="1"/>
</dbReference>
<dbReference type="PROSITE" id="PS00136">
    <property type="entry name" value="SUBTILASE_ASP"/>
    <property type="match status" value="1"/>
</dbReference>
<evidence type="ECO:0000259" key="10">
    <source>
        <dbReference type="PROSITE" id="PS51829"/>
    </source>
</evidence>
<keyword evidence="2 6" id="KW-0645">Protease</keyword>
<dbReference type="GO" id="GO:0004252">
    <property type="term" value="F:serine-type endopeptidase activity"/>
    <property type="evidence" value="ECO:0007669"/>
    <property type="project" value="UniProtKB-UniRule"/>
</dbReference>
<dbReference type="SUPFAM" id="SSF52743">
    <property type="entry name" value="Subtilisin-like"/>
    <property type="match status" value="1"/>
</dbReference>
<dbReference type="InterPro" id="IPR023828">
    <property type="entry name" value="Peptidase_S8_Ser-AS"/>
</dbReference>
<evidence type="ECO:0000256" key="5">
    <source>
        <dbReference type="PIRSR" id="PIRSR615500-1"/>
    </source>
</evidence>
<dbReference type="Gene3D" id="2.60.120.260">
    <property type="entry name" value="Galactose-binding domain-like"/>
    <property type="match status" value="1"/>
</dbReference>
<dbReference type="PROSITE" id="PS00137">
    <property type="entry name" value="SUBTILASE_HIS"/>
    <property type="match status" value="1"/>
</dbReference>
<evidence type="ECO:0000256" key="9">
    <source>
        <dbReference type="SAM" id="SignalP"/>
    </source>
</evidence>
<dbReference type="CDD" id="cd04077">
    <property type="entry name" value="Peptidases_S8_PCSK9_ProteinaseK_like"/>
    <property type="match status" value="1"/>
</dbReference>
<evidence type="ECO:0000256" key="3">
    <source>
        <dbReference type="ARBA" id="ARBA00022801"/>
    </source>
</evidence>
<evidence type="ECO:0000256" key="1">
    <source>
        <dbReference type="ARBA" id="ARBA00011073"/>
    </source>
</evidence>
<dbReference type="InterPro" id="IPR008979">
    <property type="entry name" value="Galactose-bd-like_sf"/>
</dbReference>
<protein>
    <submittedName>
        <fullName evidence="11">Serine protease, subtilisin family</fullName>
    </submittedName>
</protein>
<dbReference type="InterPro" id="IPR022398">
    <property type="entry name" value="Peptidase_S8_His-AS"/>
</dbReference>
<dbReference type="PROSITE" id="PS51892">
    <property type="entry name" value="SUBTILASE"/>
    <property type="match status" value="1"/>
</dbReference>
<dbReference type="InterPro" id="IPR015500">
    <property type="entry name" value="Peptidase_S8_subtilisin-rel"/>
</dbReference>
<dbReference type="GO" id="GO:0005615">
    <property type="term" value="C:extracellular space"/>
    <property type="evidence" value="ECO:0007669"/>
    <property type="project" value="TreeGrafter"/>
</dbReference>
<feature type="compositionally biased region" description="Polar residues" evidence="8">
    <location>
        <begin position="367"/>
        <end position="383"/>
    </location>
</feature>
<evidence type="ECO:0000313" key="11">
    <source>
        <dbReference type="EMBL" id="SMC89650.1"/>
    </source>
</evidence>
<dbReference type="Gene3D" id="3.30.70.80">
    <property type="entry name" value="Peptidase S8 propeptide/proteinase inhibitor I9"/>
    <property type="match status" value="1"/>
</dbReference>
<dbReference type="PANTHER" id="PTHR43806:SF11">
    <property type="entry name" value="CEREVISIN-RELATED"/>
    <property type="match status" value="1"/>
</dbReference>
<comment type="similarity">
    <text evidence="1 6 7">Belongs to the peptidase S8 family.</text>
</comment>
<dbReference type="AlphaFoldDB" id="A0A1W2CWT5"/>
<evidence type="ECO:0000256" key="8">
    <source>
        <dbReference type="SAM" id="MobiDB-lite"/>
    </source>
</evidence>
<feature type="region of interest" description="Disordered" evidence="8">
    <location>
        <begin position="367"/>
        <end position="397"/>
    </location>
</feature>
<keyword evidence="9" id="KW-0732">Signal</keyword>
<dbReference type="SUPFAM" id="SSF54897">
    <property type="entry name" value="Protease propeptides/inhibitors"/>
    <property type="match status" value="1"/>
</dbReference>
<proteinExistence type="inferred from homology"/>
<dbReference type="EMBL" id="FWXV01000002">
    <property type="protein sequence ID" value="SMC89650.1"/>
    <property type="molecule type" value="Genomic_DNA"/>
</dbReference>
<dbReference type="InterPro" id="IPR036852">
    <property type="entry name" value="Peptidase_S8/S53_dom_sf"/>
</dbReference>
<feature type="active site" description="Charge relay system" evidence="5 6">
    <location>
        <position position="185"/>
    </location>
</feature>
<dbReference type="Pfam" id="PF00082">
    <property type="entry name" value="Peptidase_S8"/>
    <property type="match status" value="1"/>
</dbReference>
<dbReference type="InterPro" id="IPR010259">
    <property type="entry name" value="S8pro/Inhibitor_I9"/>
</dbReference>
<dbReference type="PROSITE" id="PS51829">
    <property type="entry name" value="P_HOMO_B"/>
    <property type="match status" value="1"/>
</dbReference>
<dbReference type="RefSeq" id="WP_084426338.1">
    <property type="nucleotide sequence ID" value="NZ_FWXV01000002.1"/>
</dbReference>
<feature type="active site" description="Charge relay system" evidence="5 6">
    <location>
        <position position="337"/>
    </location>
</feature>
<name>A0A1W2CWT5_KIBAR</name>
<accession>A0A1W2CWT5</accession>
<dbReference type="PANTHER" id="PTHR43806">
    <property type="entry name" value="PEPTIDASE S8"/>
    <property type="match status" value="1"/>
</dbReference>
<dbReference type="Proteomes" id="UP000192674">
    <property type="component" value="Unassembled WGS sequence"/>
</dbReference>
<dbReference type="FunFam" id="3.40.50.200:FF:000014">
    <property type="entry name" value="Proteinase K"/>
    <property type="match status" value="1"/>
</dbReference>
<organism evidence="11 12">
    <name type="scientific">Kibdelosporangium aridum</name>
    <dbReference type="NCBI Taxonomy" id="2030"/>
    <lineage>
        <taxon>Bacteria</taxon>
        <taxon>Bacillati</taxon>
        <taxon>Actinomycetota</taxon>
        <taxon>Actinomycetes</taxon>
        <taxon>Pseudonocardiales</taxon>
        <taxon>Pseudonocardiaceae</taxon>
        <taxon>Kibdelosporangium</taxon>
    </lineage>
</organism>
<sequence>MGVTRAARITGIAGIAAVAAATVGLAAPASAAQGQILGLDAPGAVKDSFVVVLKNTPQTASALSQKYGASVTHTYKSALNGFAATMSEAQARKLAADPAVEYVQANKTFTINDTQPNPPSWGLDRIDQRNLPLDNSYTYPTTASNVNAYILDTGIRLTHQTFGGRAVTGFDAIDQGGTANDCHGHGTHVAGTVGGSQYGVAKGVKLYAVRVLNCQGSGTTAQVVAGIDWVTANAVKPAVANMSLGGGADTVLDNAVKRSIAAGVTYAIASGNSNANACSYSPARVPEAITVNATTNTDARASFSNFGNCTDIFAPGQNIVSSWSTNDTATNNISGTSMATPHVAGAAALYLSANTSATPQQVSDALTNAATSEKVTSPGTGSPNKLLYTGSGGTEPPPVTCATKTNDTDFPIPDRATVNSSISVSECSGKKGSTAGKVAVDITHTWRGDLKIDLVSPSGTVRTLKEPSSGDSGDNVVETYTVNLSPDDANGSWTLRVQDTLSGDSGNLNKWTLTI</sequence>
<evidence type="ECO:0000313" key="12">
    <source>
        <dbReference type="Proteomes" id="UP000192674"/>
    </source>
</evidence>
<dbReference type="InterPro" id="IPR037045">
    <property type="entry name" value="S8pro/Inhibitor_I9_sf"/>
</dbReference>